<gene>
    <name evidence="2" type="ORF">OLW01_11295</name>
</gene>
<evidence type="ECO:0000313" key="2">
    <source>
        <dbReference type="EMBL" id="WAJ69734.1"/>
    </source>
</evidence>
<proteinExistence type="predicted"/>
<feature type="region of interest" description="Disordered" evidence="1">
    <location>
        <begin position="1"/>
        <end position="31"/>
    </location>
</feature>
<reference evidence="2" key="1">
    <citation type="submission" date="2022-10" db="EMBL/GenBank/DDBJ databases">
        <title>Catenovulum adriacola sp. nov. isolated in the Harbour of Susak.</title>
        <authorList>
            <person name="Schoch T."/>
            <person name="Reich S.J."/>
            <person name="Stoeferle S."/>
            <person name="Flaiz M."/>
            <person name="Kazda M."/>
            <person name="Riedel C.U."/>
            <person name="Duerre P."/>
        </authorList>
    </citation>
    <scope>NUCLEOTIDE SEQUENCE</scope>
    <source>
        <strain evidence="2">TS8</strain>
    </source>
</reference>
<dbReference type="Proteomes" id="UP001163726">
    <property type="component" value="Chromosome"/>
</dbReference>
<dbReference type="EMBL" id="CP109965">
    <property type="protein sequence ID" value="WAJ69734.1"/>
    <property type="molecule type" value="Genomic_DNA"/>
</dbReference>
<name>A0ABY7AJM7_9ALTE</name>
<dbReference type="RefSeq" id="WP_268074018.1">
    <property type="nucleotide sequence ID" value="NZ_CP109965.1"/>
</dbReference>
<evidence type="ECO:0000313" key="3">
    <source>
        <dbReference type="Proteomes" id="UP001163726"/>
    </source>
</evidence>
<evidence type="ECO:0000256" key="1">
    <source>
        <dbReference type="SAM" id="MobiDB-lite"/>
    </source>
</evidence>
<sequence length="124" mass="13991">MPVSKNTRRKKAKKQTKPVNRPSSGNDFTFDDETEIAPNVFAFGFPPELDTFSNEEAFGLLNSHAVYVELAESGNYHTEDIAIVVGMLVLNDETEIILKTNDKGLLQLRKSTFFKNFALLNMDF</sequence>
<protein>
    <submittedName>
        <fullName evidence="2">Uncharacterized protein</fullName>
    </submittedName>
</protein>
<feature type="compositionally biased region" description="Polar residues" evidence="1">
    <location>
        <begin position="17"/>
        <end position="27"/>
    </location>
</feature>
<keyword evidence="3" id="KW-1185">Reference proteome</keyword>
<accession>A0ABY7AJM7</accession>
<feature type="compositionally biased region" description="Basic residues" evidence="1">
    <location>
        <begin position="1"/>
        <end position="16"/>
    </location>
</feature>
<organism evidence="2 3">
    <name type="scientific">Catenovulum adriaticum</name>
    <dbReference type="NCBI Taxonomy" id="2984846"/>
    <lineage>
        <taxon>Bacteria</taxon>
        <taxon>Pseudomonadati</taxon>
        <taxon>Pseudomonadota</taxon>
        <taxon>Gammaproteobacteria</taxon>
        <taxon>Alteromonadales</taxon>
        <taxon>Alteromonadaceae</taxon>
        <taxon>Catenovulum</taxon>
    </lineage>
</organism>